<sequence length="67" mass="7842">MQKANSKQEILLRVGKAIQKKRNHWPQDYFIRKHRLGISQATLSRWESGRQSPPLHVLVQLSIINIV</sequence>
<reference evidence="3" key="1">
    <citation type="submission" date="2017-02" db="EMBL/GenBank/DDBJ databases">
        <authorList>
            <person name="Varghese N."/>
            <person name="Submissions S."/>
        </authorList>
    </citation>
    <scope>NUCLEOTIDE SEQUENCE [LARGE SCALE GENOMIC DNA]</scope>
    <source>
        <strain evidence="3">DSM 22720</strain>
    </source>
</reference>
<evidence type="ECO:0000259" key="1">
    <source>
        <dbReference type="PROSITE" id="PS50943"/>
    </source>
</evidence>
<name>A0A1T4UR92_9GAMM</name>
<organism evidence="2 3">
    <name type="scientific">Enterovibrio nigricans DSM 22720</name>
    <dbReference type="NCBI Taxonomy" id="1121868"/>
    <lineage>
        <taxon>Bacteria</taxon>
        <taxon>Pseudomonadati</taxon>
        <taxon>Pseudomonadota</taxon>
        <taxon>Gammaproteobacteria</taxon>
        <taxon>Vibrionales</taxon>
        <taxon>Vibrionaceae</taxon>
        <taxon>Enterovibrio</taxon>
    </lineage>
</organism>
<accession>A0A1T4UR92</accession>
<dbReference type="Proteomes" id="UP000190162">
    <property type="component" value="Unassembled WGS sequence"/>
</dbReference>
<dbReference type="OrthoDB" id="9794834at2"/>
<gene>
    <name evidence="2" type="ORF">SAMN02745132_02287</name>
</gene>
<feature type="domain" description="HTH cro/C1-type" evidence="1">
    <location>
        <begin position="34"/>
        <end position="62"/>
    </location>
</feature>
<protein>
    <submittedName>
        <fullName evidence="2">Helix-turn-helix</fullName>
    </submittedName>
</protein>
<dbReference type="GO" id="GO:0003677">
    <property type="term" value="F:DNA binding"/>
    <property type="evidence" value="ECO:0007669"/>
    <property type="project" value="InterPro"/>
</dbReference>
<dbReference type="Pfam" id="PF01381">
    <property type="entry name" value="HTH_3"/>
    <property type="match status" value="1"/>
</dbReference>
<dbReference type="CDD" id="cd00093">
    <property type="entry name" value="HTH_XRE"/>
    <property type="match status" value="1"/>
</dbReference>
<dbReference type="InterPro" id="IPR001387">
    <property type="entry name" value="Cro/C1-type_HTH"/>
</dbReference>
<evidence type="ECO:0000313" key="2">
    <source>
        <dbReference type="EMBL" id="SKA55163.1"/>
    </source>
</evidence>
<dbReference type="AlphaFoldDB" id="A0A1T4UR92"/>
<dbReference type="PROSITE" id="PS50943">
    <property type="entry name" value="HTH_CROC1"/>
    <property type="match status" value="1"/>
</dbReference>
<evidence type="ECO:0000313" key="3">
    <source>
        <dbReference type="Proteomes" id="UP000190162"/>
    </source>
</evidence>
<keyword evidence="3" id="KW-1185">Reference proteome</keyword>
<dbReference type="InterPro" id="IPR010982">
    <property type="entry name" value="Lambda_DNA-bd_dom_sf"/>
</dbReference>
<dbReference type="EMBL" id="FUXU01000025">
    <property type="protein sequence ID" value="SKA55163.1"/>
    <property type="molecule type" value="Genomic_DNA"/>
</dbReference>
<dbReference type="Gene3D" id="1.10.260.40">
    <property type="entry name" value="lambda repressor-like DNA-binding domains"/>
    <property type="match status" value="1"/>
</dbReference>
<dbReference type="RefSeq" id="WP_078752637.1">
    <property type="nucleotide sequence ID" value="NZ_FUXU01000025.1"/>
</dbReference>
<dbReference type="SUPFAM" id="SSF47413">
    <property type="entry name" value="lambda repressor-like DNA-binding domains"/>
    <property type="match status" value="1"/>
</dbReference>
<proteinExistence type="predicted"/>